<name>A0ABV6XAM0_9ACTN</name>
<dbReference type="RefSeq" id="WP_380558277.1">
    <property type="nucleotide sequence ID" value="NZ_JBHEZY010000018.1"/>
</dbReference>
<sequence>MNDSNAHRLPLERRQADIDRDVRRLYRLAYAATHLSTRVHHRLMTGDRVRVIAARIRAANTVAARITGRPGVAAHAETAYALLLLRDAAEGVPEVTVELLGIAHDARTEARKPGVDDSTRLNLDDIAYDAREMALNLTYFGLPHQTPYGRAALVLIKKRAAEHGLSQQ</sequence>
<dbReference type="Proteomes" id="UP001592530">
    <property type="component" value="Unassembled WGS sequence"/>
</dbReference>
<protein>
    <recommendedName>
        <fullName evidence="3">HD domain-containing protein</fullName>
    </recommendedName>
</protein>
<evidence type="ECO:0008006" key="3">
    <source>
        <dbReference type="Google" id="ProtNLM"/>
    </source>
</evidence>
<proteinExistence type="predicted"/>
<evidence type="ECO:0000313" key="2">
    <source>
        <dbReference type="Proteomes" id="UP001592530"/>
    </source>
</evidence>
<accession>A0ABV6XAM0</accession>
<comment type="caution">
    <text evidence="1">The sequence shown here is derived from an EMBL/GenBank/DDBJ whole genome shotgun (WGS) entry which is preliminary data.</text>
</comment>
<evidence type="ECO:0000313" key="1">
    <source>
        <dbReference type="EMBL" id="MFC1435325.1"/>
    </source>
</evidence>
<dbReference type="EMBL" id="JBHEZY010000018">
    <property type="protein sequence ID" value="MFC1435325.1"/>
    <property type="molecule type" value="Genomic_DNA"/>
</dbReference>
<gene>
    <name evidence="1" type="ORF">ACEZDB_32265</name>
</gene>
<organism evidence="1 2">
    <name type="scientific">Streptacidiphilus alkalitolerans</name>
    <dbReference type="NCBI Taxonomy" id="3342712"/>
    <lineage>
        <taxon>Bacteria</taxon>
        <taxon>Bacillati</taxon>
        <taxon>Actinomycetota</taxon>
        <taxon>Actinomycetes</taxon>
        <taxon>Kitasatosporales</taxon>
        <taxon>Streptomycetaceae</taxon>
        <taxon>Streptacidiphilus</taxon>
    </lineage>
</organism>
<reference evidence="1 2" key="1">
    <citation type="submission" date="2024-09" db="EMBL/GenBank/DDBJ databases">
        <authorList>
            <person name="Lee S.D."/>
        </authorList>
    </citation>
    <scope>NUCLEOTIDE SEQUENCE [LARGE SCALE GENOMIC DNA]</scope>
    <source>
        <strain evidence="1 2">N1-3</strain>
    </source>
</reference>